<feature type="domain" description="JmjC" evidence="21">
    <location>
        <begin position="2264"/>
        <end position="2489"/>
    </location>
</feature>
<evidence type="ECO:0000256" key="1">
    <source>
        <dbReference type="ARBA" id="ARBA00001954"/>
    </source>
</evidence>
<feature type="compositionally biased region" description="Basic and acidic residues" evidence="20">
    <location>
        <begin position="1640"/>
        <end position="1658"/>
    </location>
</feature>
<comment type="similarity">
    <text evidence="16">Belongs to the JHDM2 histone demethylase family.</text>
</comment>
<evidence type="ECO:0000256" key="7">
    <source>
        <dbReference type="ARBA" id="ARBA00022833"/>
    </source>
</evidence>
<feature type="compositionally biased region" description="Polar residues" evidence="20">
    <location>
        <begin position="933"/>
        <end position="942"/>
    </location>
</feature>
<evidence type="ECO:0000256" key="18">
    <source>
        <dbReference type="ARBA" id="ARBA00069433"/>
    </source>
</evidence>
<feature type="compositionally biased region" description="Polar residues" evidence="20">
    <location>
        <begin position="1503"/>
        <end position="1532"/>
    </location>
</feature>
<feature type="region of interest" description="Disordered" evidence="20">
    <location>
        <begin position="1295"/>
        <end position="1395"/>
    </location>
</feature>
<feature type="region of interest" description="Disordered" evidence="20">
    <location>
        <begin position="1961"/>
        <end position="2028"/>
    </location>
</feature>
<organism evidence="22 23">
    <name type="scientific">Leptobrachium leishanense</name>
    <name type="common">Leishan spiny toad</name>
    <dbReference type="NCBI Taxonomy" id="445787"/>
    <lineage>
        <taxon>Eukaryota</taxon>
        <taxon>Metazoa</taxon>
        <taxon>Chordata</taxon>
        <taxon>Craniata</taxon>
        <taxon>Vertebrata</taxon>
        <taxon>Euteleostomi</taxon>
        <taxon>Amphibia</taxon>
        <taxon>Batrachia</taxon>
        <taxon>Anura</taxon>
        <taxon>Pelobatoidea</taxon>
        <taxon>Megophryidae</taxon>
        <taxon>Leptobrachium</taxon>
    </lineage>
</organism>
<feature type="compositionally biased region" description="Polar residues" evidence="20">
    <location>
        <begin position="386"/>
        <end position="405"/>
    </location>
</feature>
<feature type="compositionally biased region" description="Basic and acidic residues" evidence="20">
    <location>
        <begin position="350"/>
        <end position="367"/>
    </location>
</feature>
<dbReference type="Pfam" id="PF22987">
    <property type="entry name" value="Tudor_KDM3B"/>
    <property type="match status" value="1"/>
</dbReference>
<dbReference type="OrthoDB" id="1667110at2759"/>
<comment type="subcellular location">
    <subcellularLocation>
        <location evidence="2">Nucleus</location>
    </subcellularLocation>
</comment>
<feature type="compositionally biased region" description="Basic and acidic residues" evidence="20">
    <location>
        <begin position="943"/>
        <end position="956"/>
    </location>
</feature>
<dbReference type="PANTHER" id="PTHR12549:SF6">
    <property type="entry name" value="JMJC DOMAIN-CONTAINING HISTONE DEMETHYLATION PROTEIN 2C-RELATED"/>
    <property type="match status" value="1"/>
</dbReference>
<name>A0A8C5M9J6_9ANUR</name>
<dbReference type="GO" id="GO:0008270">
    <property type="term" value="F:zinc ion binding"/>
    <property type="evidence" value="ECO:0007669"/>
    <property type="project" value="UniProtKB-KW"/>
</dbReference>
<dbReference type="Pfam" id="PF02373">
    <property type="entry name" value="JmjC"/>
    <property type="match status" value="1"/>
</dbReference>
<keyword evidence="14" id="KW-0804">Transcription</keyword>
<evidence type="ECO:0000259" key="21">
    <source>
        <dbReference type="PROSITE" id="PS51184"/>
    </source>
</evidence>
<feature type="region of interest" description="Disordered" evidence="20">
    <location>
        <begin position="1585"/>
        <end position="1682"/>
    </location>
</feature>
<keyword evidence="9" id="KW-0156">Chromatin regulator</keyword>
<feature type="region of interest" description="Disordered" evidence="20">
    <location>
        <begin position="1112"/>
        <end position="1146"/>
    </location>
</feature>
<feature type="compositionally biased region" description="Basic and acidic residues" evidence="20">
    <location>
        <begin position="1588"/>
        <end position="1600"/>
    </location>
</feature>
<feature type="region of interest" description="Disordered" evidence="20">
    <location>
        <begin position="914"/>
        <end position="983"/>
    </location>
</feature>
<dbReference type="PROSITE" id="PS51184">
    <property type="entry name" value="JMJC"/>
    <property type="match status" value="1"/>
</dbReference>
<comment type="cofactor">
    <cofactor evidence="1">
        <name>Fe(2+)</name>
        <dbReference type="ChEBI" id="CHEBI:29033"/>
    </cofactor>
</comment>
<dbReference type="Ensembl" id="ENSLLET00000009118.1">
    <property type="protein sequence ID" value="ENSLLEP00000008773.1"/>
    <property type="gene ID" value="ENSLLEG00000005591.1"/>
</dbReference>
<keyword evidence="10" id="KW-0223">Dioxygenase</keyword>
<feature type="compositionally biased region" description="Low complexity" evidence="20">
    <location>
        <begin position="369"/>
        <end position="378"/>
    </location>
</feature>
<feature type="compositionally biased region" description="Basic and acidic residues" evidence="20">
    <location>
        <begin position="1006"/>
        <end position="1019"/>
    </location>
</feature>
<dbReference type="GeneTree" id="ENSGT00940000158210"/>
<evidence type="ECO:0000256" key="13">
    <source>
        <dbReference type="ARBA" id="ARBA00023015"/>
    </source>
</evidence>
<dbReference type="InterPro" id="IPR045109">
    <property type="entry name" value="LSDs-like"/>
</dbReference>
<feature type="compositionally biased region" description="Basic and acidic residues" evidence="20">
    <location>
        <begin position="552"/>
        <end position="567"/>
    </location>
</feature>
<feature type="compositionally biased region" description="Low complexity" evidence="20">
    <location>
        <begin position="626"/>
        <end position="637"/>
    </location>
</feature>
<evidence type="ECO:0000256" key="9">
    <source>
        <dbReference type="ARBA" id="ARBA00022853"/>
    </source>
</evidence>
<feature type="region of interest" description="Disordered" evidence="20">
    <location>
        <begin position="996"/>
        <end position="1019"/>
    </location>
</feature>
<dbReference type="GO" id="GO:0051213">
    <property type="term" value="F:dioxygenase activity"/>
    <property type="evidence" value="ECO:0007669"/>
    <property type="project" value="UniProtKB-KW"/>
</dbReference>
<dbReference type="PANTHER" id="PTHR12549">
    <property type="entry name" value="JMJC DOMAIN-CONTAINING HISTONE DEMETHYLATION PROTEIN"/>
    <property type="match status" value="1"/>
</dbReference>
<evidence type="ECO:0000256" key="14">
    <source>
        <dbReference type="ARBA" id="ARBA00023163"/>
    </source>
</evidence>
<feature type="compositionally biased region" description="Basic and acidic residues" evidence="20">
    <location>
        <begin position="2006"/>
        <end position="2028"/>
    </location>
</feature>
<dbReference type="GO" id="GO:0000785">
    <property type="term" value="C:chromatin"/>
    <property type="evidence" value="ECO:0007669"/>
    <property type="project" value="TreeGrafter"/>
</dbReference>
<evidence type="ECO:0000313" key="23">
    <source>
        <dbReference type="Proteomes" id="UP000694569"/>
    </source>
</evidence>
<evidence type="ECO:0000256" key="3">
    <source>
        <dbReference type="ARBA" id="ARBA00022499"/>
    </source>
</evidence>
<keyword evidence="12" id="KW-0408">Iron</keyword>
<feature type="compositionally biased region" description="Low complexity" evidence="20">
    <location>
        <begin position="1961"/>
        <end position="1973"/>
    </location>
</feature>
<feature type="compositionally biased region" description="Polar residues" evidence="20">
    <location>
        <begin position="1045"/>
        <end position="1059"/>
    </location>
</feature>
<keyword evidence="23" id="KW-1185">Reference proteome</keyword>
<feature type="compositionally biased region" description="Polar residues" evidence="20">
    <location>
        <begin position="1345"/>
        <end position="1356"/>
    </location>
</feature>
<dbReference type="GO" id="GO:0032454">
    <property type="term" value="F:histone H3K9 demethylase activity"/>
    <property type="evidence" value="ECO:0007669"/>
    <property type="project" value="InterPro"/>
</dbReference>
<dbReference type="GO" id="GO:0000118">
    <property type="term" value="C:histone deacetylase complex"/>
    <property type="evidence" value="ECO:0007669"/>
    <property type="project" value="TreeGrafter"/>
</dbReference>
<dbReference type="GO" id="GO:0006357">
    <property type="term" value="P:regulation of transcription by RNA polymerase II"/>
    <property type="evidence" value="ECO:0007669"/>
    <property type="project" value="TreeGrafter"/>
</dbReference>
<feature type="region of interest" description="Disordered" evidence="20">
    <location>
        <begin position="1503"/>
        <end position="1533"/>
    </location>
</feature>
<feature type="region of interest" description="Disordered" evidence="20">
    <location>
        <begin position="1043"/>
        <end position="1065"/>
    </location>
</feature>
<evidence type="ECO:0000256" key="12">
    <source>
        <dbReference type="ARBA" id="ARBA00023004"/>
    </source>
</evidence>
<dbReference type="GO" id="GO:0031490">
    <property type="term" value="F:chromatin DNA binding"/>
    <property type="evidence" value="ECO:0007669"/>
    <property type="project" value="TreeGrafter"/>
</dbReference>
<keyword evidence="11" id="KW-0560">Oxidoreductase</keyword>
<keyword evidence="6" id="KW-0863">Zinc-finger</keyword>
<evidence type="ECO:0000256" key="16">
    <source>
        <dbReference type="ARBA" id="ARBA00037987"/>
    </source>
</evidence>
<evidence type="ECO:0000256" key="17">
    <source>
        <dbReference type="ARBA" id="ARBA00056982"/>
    </source>
</evidence>
<comment type="function">
    <text evidence="17">Probable histone demethylase that specifically demethylates 'Lys-9' of histone H3, thereby playing a central role in histone code. Demethylation of Lys residue generates formaldehyde and succinate. May be involved in hormone-dependent transcriptional activation, by participating in recruitment to androgen-receptor target genes.</text>
</comment>
<accession>A0A8C5M9J6</accession>
<keyword evidence="3" id="KW-1017">Isopeptide bond</keyword>
<evidence type="ECO:0000256" key="2">
    <source>
        <dbReference type="ARBA" id="ARBA00004123"/>
    </source>
</evidence>
<evidence type="ECO:0000313" key="22">
    <source>
        <dbReference type="Ensembl" id="ENSLLEP00000008773.1"/>
    </source>
</evidence>
<feature type="compositionally biased region" description="Low complexity" evidence="20">
    <location>
        <begin position="1385"/>
        <end position="1395"/>
    </location>
</feature>
<dbReference type="Proteomes" id="UP000694569">
    <property type="component" value="Unplaced"/>
</dbReference>
<evidence type="ECO:0000256" key="15">
    <source>
        <dbReference type="ARBA" id="ARBA00023242"/>
    </source>
</evidence>
<evidence type="ECO:0000256" key="6">
    <source>
        <dbReference type="ARBA" id="ARBA00022771"/>
    </source>
</evidence>
<evidence type="ECO:0000256" key="8">
    <source>
        <dbReference type="ARBA" id="ARBA00022843"/>
    </source>
</evidence>
<dbReference type="Pfam" id="PF22988">
    <property type="entry name" value="PWWP_KDM3B"/>
    <property type="match status" value="1"/>
</dbReference>
<feature type="compositionally biased region" description="Low complexity" evidence="20">
    <location>
        <begin position="1365"/>
        <end position="1375"/>
    </location>
</feature>
<feature type="compositionally biased region" description="Polar residues" evidence="20">
    <location>
        <begin position="521"/>
        <end position="532"/>
    </location>
</feature>
<dbReference type="InterPro" id="IPR054503">
    <property type="entry name" value="KDM3AB_Tudor"/>
</dbReference>
<feature type="region of interest" description="Disordered" evidence="20">
    <location>
        <begin position="277"/>
        <end position="567"/>
    </location>
</feature>
<dbReference type="InterPro" id="IPR003347">
    <property type="entry name" value="JmjC_dom"/>
</dbReference>
<feature type="compositionally biased region" description="Basic residues" evidence="20">
    <location>
        <begin position="1627"/>
        <end position="1639"/>
    </location>
</feature>
<feature type="region of interest" description="Disordered" evidence="20">
    <location>
        <begin position="619"/>
        <end position="643"/>
    </location>
</feature>
<dbReference type="InterPro" id="IPR054504">
    <property type="entry name" value="PWWP_KDM3B"/>
</dbReference>
<keyword evidence="8" id="KW-0832">Ubl conjugation</keyword>
<evidence type="ECO:0000256" key="5">
    <source>
        <dbReference type="ARBA" id="ARBA00022723"/>
    </source>
</evidence>
<protein>
    <recommendedName>
        <fullName evidence="18">Probable JmjC domain-containing histone demethylation protein 2C</fullName>
    </recommendedName>
    <alternativeName>
        <fullName evidence="19">Jumonji domain-containing protein 1C</fullName>
    </alternativeName>
</protein>
<feature type="compositionally biased region" description="Polar residues" evidence="20">
    <location>
        <begin position="484"/>
        <end position="497"/>
    </location>
</feature>
<evidence type="ECO:0000256" key="20">
    <source>
        <dbReference type="SAM" id="MobiDB-lite"/>
    </source>
</evidence>
<evidence type="ECO:0000256" key="11">
    <source>
        <dbReference type="ARBA" id="ARBA00023002"/>
    </source>
</evidence>
<dbReference type="Pfam" id="PF22989">
    <property type="entry name" value="DUF7030"/>
    <property type="match status" value="1"/>
</dbReference>
<feature type="compositionally biased region" description="Polar residues" evidence="20">
    <location>
        <begin position="1301"/>
        <end position="1316"/>
    </location>
</feature>
<evidence type="ECO:0000256" key="4">
    <source>
        <dbReference type="ARBA" id="ARBA00022553"/>
    </source>
</evidence>
<gene>
    <name evidence="22" type="primary">JMJD1C</name>
</gene>
<dbReference type="SMART" id="SM00558">
    <property type="entry name" value="JmjC"/>
    <property type="match status" value="1"/>
</dbReference>
<proteinExistence type="inferred from homology"/>
<evidence type="ECO:0000256" key="19">
    <source>
        <dbReference type="ARBA" id="ARBA00079980"/>
    </source>
</evidence>
<dbReference type="InterPro" id="IPR054294">
    <property type="entry name" value="DUF7030"/>
</dbReference>
<feature type="compositionally biased region" description="Basic residues" evidence="20">
    <location>
        <begin position="340"/>
        <end position="349"/>
    </location>
</feature>
<feature type="compositionally biased region" description="Basic and acidic residues" evidence="20">
    <location>
        <begin position="423"/>
        <end position="457"/>
    </location>
</feature>
<keyword evidence="15" id="KW-0539">Nucleus</keyword>
<keyword evidence="7" id="KW-0862">Zinc</keyword>
<reference evidence="22" key="1">
    <citation type="submission" date="2025-08" db="UniProtKB">
        <authorList>
            <consortium name="Ensembl"/>
        </authorList>
    </citation>
    <scope>IDENTIFICATION</scope>
</reference>
<keyword evidence="5" id="KW-0479">Metal-binding</keyword>
<feature type="compositionally biased region" description="Low complexity" evidence="20">
    <location>
        <begin position="1982"/>
        <end position="1999"/>
    </location>
</feature>
<dbReference type="Gene3D" id="2.60.120.650">
    <property type="entry name" value="Cupin"/>
    <property type="match status" value="1"/>
</dbReference>
<feature type="compositionally biased region" description="Basic and acidic residues" evidence="20">
    <location>
        <begin position="969"/>
        <end position="983"/>
    </location>
</feature>
<keyword evidence="13" id="KW-0805">Transcription regulation</keyword>
<keyword evidence="4" id="KW-0597">Phosphoprotein</keyword>
<dbReference type="GO" id="GO:0003712">
    <property type="term" value="F:transcription coregulator activity"/>
    <property type="evidence" value="ECO:0007669"/>
    <property type="project" value="TreeGrafter"/>
</dbReference>
<dbReference type="SUPFAM" id="SSF51197">
    <property type="entry name" value="Clavaminate synthase-like"/>
    <property type="match status" value="1"/>
</dbReference>
<feature type="compositionally biased region" description="Basic residues" evidence="20">
    <location>
        <begin position="300"/>
        <end position="311"/>
    </location>
</feature>
<reference evidence="22" key="2">
    <citation type="submission" date="2025-09" db="UniProtKB">
        <authorList>
            <consortium name="Ensembl"/>
        </authorList>
    </citation>
    <scope>IDENTIFICATION</scope>
</reference>
<evidence type="ECO:0000256" key="10">
    <source>
        <dbReference type="ARBA" id="ARBA00022964"/>
    </source>
</evidence>
<dbReference type="FunFam" id="2.60.120.650:FF:000008">
    <property type="entry name" value="Probable JmjC domain-containing histone demethylation protein 2C"/>
    <property type="match status" value="1"/>
</dbReference>
<sequence>MALGARPELVGKRFVCVVRGGEEPPELGEIGQIGRWAWRAGVIRAVSHRDNHNPELAVYVEFDDLEWDKREWVKVYEDFTAFFVEFQLVWAKRKDPSQSQGSKVKHVQWPALAFKALIGQGLYKSITAIEFLVERHLEFATEDSAFQPYQDEVDSLNPVLRDNPQHHEEVKAWVKEHKVQEIFMQGPYSLNGYRVRVYRQDSATQWFTGIITHHDLFTRTMIVMNDQVLEPQNVDPSMVQMTFLDDVVYSLLKGENIGITSRRRSRLNQNSNTIHGHYTRAQANSPRPAMNSQTFTSKQSQHHRNARLNKRKGSDSSMPDEDRMKEERYDCTGRPENLKRNKHFHSKRRKPEEDEKKLILKRLRPDNISDYSESSDSENSNKRIIDSSSEQNSENELKSKNTSKINGDEGKSQSSEGAEEQTLIDRHSPWDEIQEDKKHQEAERMKSADLQLQEEKPQFFLAEQKALYDQNPNKPNVQDKVGEKSNNTVGLLQNEQIISKPPTPKNAVVVSKESNPDKSPQDNSSSKFNSQAAPKMDVQSVDLKSSSSNFSDSKKQSSERSWNDNVNHKADLALSGTLKVSQTISENHERDKIHHTSIIGSTSLTDEQKRLQKQTMDALKAKPHMSEMSSKIKYSSSPDVLRSRSVHSPDLVKHKLNYHNSQSSGRAMSKLDCDMHRSSFHPVAARVSAIESTKSPLIIDKNEQFTVYRDPALVGPETAANHMASYLHQHSFPLHSPAHRTCLPPNSHHPALTANPHMLTSSANQTTMSAMSAHALGGGSHHSVHHPHLLQTVLPGMPPASLLGGHPQLESAHASSLSHLALAHQQQQQMLQHQQPHLLGQAHPPTSYNQLGLYPIIWQYPNGSHAYSSLGLPSSKWVHAENHVNAEATIRRNTASPWLHQPTPVTSADGLLMGHLPVRPSSADPHRPLKLATHSSPPLSKLTTDHHKEDIEKKAYSEPLRSVSSAPLKAEHEHSRGHTGKEGHIHRHYMESALSHAKLQRASQETGERNNKYKEEHRRIHPESLETSSYPVKMKAHDGEREGYSRTTPVVSCSPQSHVVKQENAERPMSELYKMKNSVAQSLPQSNYFTTLSNSVVNDPPRAFTSKEPVNAYSEKQNTSPSSANSSTLNSYISSLSKPPPLIKHQPEEGLANKVKEQLPQQVATHTITSYRGDSRSPTQLSISSSNALRSMPALHRAPVFHPPIHHSLDRKDASYSNLSPPTLTPVQPVNTGNKIQELQKPPTLVPEPKESSAAFKKNVEKQVQEAWKATEKQNHSKAGWLPEKNVKAQAATASVIVRPPSSSTKYDSKPASQLPSKEHLGERSSAGMHQTDCLKPIEARETGRLSQPIMNSDSTPVHREKGSHASSHSIPSSATPGTNMMCSTKTDVTSSAPTTTSVSICSGSEVTYSLSNSVSACTVIECTSSRKVTPAATQAQESKVNSTAPINPVGGKAATAVPLNATYPPSSDFIHLKKHKAALAAAQLKSSVSDTESNAAKNQIFQASNSPDSNAAGCSTNTTGGGQASQSSQPNYHKLKKAWLTRHSEEDKNTNKPESAGIAIVSEIIKPCTVNLIASTSSELQNNLDLRSQDDKSPGQDRLTRKRVKRTYESGSETDDSDESESKSGQRLKRQPKPTYKKKQNDMQRRKGDTDKEEEIKPNGILSRSAKERTKLKLQSNSSSTGIPRSVLKDWRKVKKLKQTGESFLQDDSCCEIGPNLQKCRECRLIRTKKGEESTHSPVFCRFYYFRRLSFSKNGVVRTDGFSSPDQYDDEALSLWTHENYEDDDLDLETIKYVLGYIGDKFCQLVTSEKAAMSWVKKDAKIAWKRAVRGVREMCDACEATLFNIHWVCQKCGFVVCLDCYKAKERKSFRDKELYTWMKCVKGQPHDYKHLMPTQIIPGSVLTDLLEAMHQLRDRFGIKSHCHCTIKQNSQAGKIPAMNGVSQVLQNVLNHSNKISLCLPESQQQSPSQKPEINGNLSPGSDTSTDSKLTSSESQSSLHWLADLAEQKSREEKKENKECPIEKHIKEERDKVISETVNCKMSPPTTQNSEHGSTLRDLLTTTAGKLRLGSTDAGIAFAPVYSVGNPHCKGGRSMPNILDDIIASVVENKIPATKAPKPNLKVEPKEEMMENRKPALEECVRMYYDIPHSWICDKHILWLKDHKHSSNWKLFREYWKQGKTVLVSGTHKKMNINLWRSEVISQDFGDHQGDLLNCKEGIVSSGNVKEFWDGFEDVSKRQKLKSGEAILLKMKDQPSGDDFKNMMPARHEDFFRMLPVPEYCNPDGKFNLASHMPSFFVRPDLGPRMCSAYGVIATKDQDTGTTNLHVEVSDLVNILVYIGAAKGNGVPTKSGGVLKKFEEEDMDDCLRKRLKDSNEVPGSLWHIYEPKDADKIREFLHKAAKEQCLEILPDHDPIRDQNWYLNRKLRQSLLEEYGVKSYTLVQFLGDAIILPAGAIYQVQNFHSCVQVTQDFVSPEHLVQSFHLTQELRLSKEEINYDDKLQVKNILYHSVKEMVRALKIHEEDMEDLDEA</sequence>
<feature type="compositionally biased region" description="Basic and acidic residues" evidence="20">
    <location>
        <begin position="320"/>
        <end position="339"/>
    </location>
</feature>
<feature type="compositionally biased region" description="Low complexity" evidence="20">
    <location>
        <begin position="1118"/>
        <end position="1137"/>
    </location>
</feature>
<feature type="compositionally biased region" description="Polar residues" evidence="20">
    <location>
        <begin position="281"/>
        <end position="299"/>
    </location>
</feature>